<sequence>MTTRWPSSCSRAASSISTYSNGSLQQQLLLVRRRNNGFLKSSTARYISSSPRRLDSKDKQDARPGPEKAALVAIQNGRNVHTVNPPSSTLPPPLKLPERGDSSTPIYYFKIGRAYGSFYWLGLKAVWFNHQAVKLLKARLPKPAKEGGPGQERASPPLERLSHLTRAEHQLLARDAYDIGKLPFFGVLVCIFGEWLPLIVPFIPSAVPGTCRIPKQIRGMRAKAEDRRRVAFRNGISEPSKEQLLGGAGSKDTKQERKSLEWPTTRKEHIIGLLSRLRDDQLYHLSSVLNLHNRFWDRIQLPPPSFLLRRALSRNLTYLASDDFLLLKSGDKALNELLPEEVAIACEQRGIDVLGKRDETLRKELWQWLKKQKADGGKGKALFTMLFRRPNAWDTKVDR</sequence>
<dbReference type="InterPro" id="IPR044202">
    <property type="entry name" value="LETM1/MDM38-like"/>
</dbReference>
<dbReference type="Proteomes" id="UP000215453">
    <property type="component" value="Chromosome 11"/>
</dbReference>
<dbReference type="PROSITE" id="PS51758">
    <property type="entry name" value="LETM1_RBD"/>
    <property type="match status" value="1"/>
</dbReference>
<dbReference type="EMBL" id="LT882686">
    <property type="protein sequence ID" value="SMY29121.1"/>
    <property type="molecule type" value="Genomic_DNA"/>
</dbReference>
<evidence type="ECO:0000259" key="9">
    <source>
        <dbReference type="PROSITE" id="PS51758"/>
    </source>
</evidence>
<evidence type="ECO:0000313" key="11">
    <source>
        <dbReference type="Proteomes" id="UP000215453"/>
    </source>
</evidence>
<evidence type="ECO:0000256" key="3">
    <source>
        <dbReference type="ARBA" id="ARBA00022792"/>
    </source>
</evidence>
<comment type="subcellular location">
    <subcellularLocation>
        <location evidence="1">Mitochondrion inner membrane</location>
        <topology evidence="1">Single-pass membrane protein</topology>
    </subcellularLocation>
</comment>
<evidence type="ECO:0000256" key="2">
    <source>
        <dbReference type="ARBA" id="ARBA00022692"/>
    </source>
</evidence>
<dbReference type="GO" id="GO:0005743">
    <property type="term" value="C:mitochondrial inner membrane"/>
    <property type="evidence" value="ECO:0007669"/>
    <property type="project" value="UniProtKB-SubCell"/>
</dbReference>
<feature type="domain" description="Letm1 RBD" evidence="9">
    <location>
        <begin position="192"/>
        <end position="399"/>
    </location>
</feature>
<evidence type="ECO:0000256" key="7">
    <source>
        <dbReference type="PROSITE-ProRule" id="PRU01094"/>
    </source>
</evidence>
<keyword evidence="3" id="KW-0999">Mitochondrion inner membrane</keyword>
<evidence type="ECO:0000256" key="5">
    <source>
        <dbReference type="ARBA" id="ARBA00023128"/>
    </source>
</evidence>
<evidence type="ECO:0000256" key="1">
    <source>
        <dbReference type="ARBA" id="ARBA00004434"/>
    </source>
</evidence>
<evidence type="ECO:0000256" key="8">
    <source>
        <dbReference type="SAM" id="MobiDB-lite"/>
    </source>
</evidence>
<evidence type="ECO:0000256" key="6">
    <source>
        <dbReference type="ARBA" id="ARBA00023136"/>
    </source>
</evidence>
<dbReference type="PANTHER" id="PTHR14009:SF6">
    <property type="entry name" value="LETM1 RBD DOMAIN-CONTAINING PROTEIN"/>
    <property type="match status" value="1"/>
</dbReference>
<dbReference type="Pfam" id="PF07766">
    <property type="entry name" value="LETM1_RBD"/>
    <property type="match status" value="1"/>
</dbReference>
<keyword evidence="6" id="KW-0472">Membrane</keyword>
<dbReference type="GO" id="GO:0030003">
    <property type="term" value="P:intracellular monoatomic cation homeostasis"/>
    <property type="evidence" value="ECO:0007669"/>
    <property type="project" value="TreeGrafter"/>
</dbReference>
<evidence type="ECO:0000313" key="10">
    <source>
        <dbReference type="EMBL" id="SMY29121.1"/>
    </source>
</evidence>
<name>A0A1Y6M2A6_ZYMTR</name>
<protein>
    <recommendedName>
        <fullName evidence="9">Letm1 RBD domain-containing protein</fullName>
    </recommendedName>
</protein>
<dbReference type="PANTHER" id="PTHR14009">
    <property type="entry name" value="LEUCINE ZIPPER-EF-HAND CONTAINING TRANSMEMBRANE PROTEIN"/>
    <property type="match status" value="1"/>
</dbReference>
<reference evidence="10 11" key="1">
    <citation type="submission" date="2016-10" db="EMBL/GenBank/DDBJ databases">
        <authorList>
            <person name="Varghese N."/>
        </authorList>
    </citation>
    <scope>NUCLEOTIDE SEQUENCE [LARGE SCALE GENOMIC DNA]</scope>
</reference>
<proteinExistence type="predicted"/>
<keyword evidence="5 7" id="KW-0496">Mitochondrion</keyword>
<organism evidence="10 11">
    <name type="scientific">Zymoseptoria tritici ST99CH_1A5</name>
    <dbReference type="NCBI Taxonomy" id="1276529"/>
    <lineage>
        <taxon>Eukaryota</taxon>
        <taxon>Fungi</taxon>
        <taxon>Dikarya</taxon>
        <taxon>Ascomycota</taxon>
        <taxon>Pezizomycotina</taxon>
        <taxon>Dothideomycetes</taxon>
        <taxon>Dothideomycetidae</taxon>
        <taxon>Mycosphaerellales</taxon>
        <taxon>Mycosphaerellaceae</taxon>
        <taxon>Zymoseptoria</taxon>
    </lineage>
</organism>
<keyword evidence="4" id="KW-1133">Transmembrane helix</keyword>
<dbReference type="AlphaFoldDB" id="A0A1Y6M2A6"/>
<feature type="region of interest" description="Disordered" evidence="8">
    <location>
        <begin position="240"/>
        <end position="260"/>
    </location>
</feature>
<dbReference type="GO" id="GO:0043022">
    <property type="term" value="F:ribosome binding"/>
    <property type="evidence" value="ECO:0007669"/>
    <property type="project" value="InterPro"/>
</dbReference>
<gene>
    <name evidence="10" type="ORF">ZT1A5_G10568</name>
</gene>
<evidence type="ECO:0000256" key="4">
    <source>
        <dbReference type="ARBA" id="ARBA00022989"/>
    </source>
</evidence>
<dbReference type="InterPro" id="IPR033122">
    <property type="entry name" value="LETM1-like_RBD"/>
</dbReference>
<accession>A0A1Y6M2A6</accession>
<feature type="compositionally biased region" description="Basic and acidic residues" evidence="8">
    <location>
        <begin position="251"/>
        <end position="260"/>
    </location>
</feature>
<keyword evidence="2" id="KW-0812">Transmembrane</keyword>